<dbReference type="InterPro" id="IPR009057">
    <property type="entry name" value="Homeodomain-like_sf"/>
</dbReference>
<dbReference type="Pfam" id="PF13592">
    <property type="entry name" value="HTH_33"/>
    <property type="match status" value="1"/>
</dbReference>
<dbReference type="InterPro" id="IPR025959">
    <property type="entry name" value="Winged_HTH_dom"/>
</dbReference>
<proteinExistence type="predicted"/>
<dbReference type="AlphaFoldDB" id="A0A841DHQ6"/>
<dbReference type="Pfam" id="PF13384">
    <property type="entry name" value="HTH_23"/>
    <property type="match status" value="1"/>
</dbReference>
<feature type="region of interest" description="Disordered" evidence="1">
    <location>
        <begin position="309"/>
        <end position="363"/>
    </location>
</feature>
<evidence type="ECO:0000313" key="4">
    <source>
        <dbReference type="Proteomes" id="UP000562352"/>
    </source>
</evidence>
<protein>
    <submittedName>
        <fullName evidence="3">Transposase</fullName>
    </submittedName>
</protein>
<feature type="domain" description="Winged helix-turn helix" evidence="2">
    <location>
        <begin position="96"/>
        <end position="153"/>
    </location>
</feature>
<evidence type="ECO:0000259" key="2">
    <source>
        <dbReference type="Pfam" id="PF13592"/>
    </source>
</evidence>
<reference evidence="3 4" key="1">
    <citation type="submission" date="2020-08" db="EMBL/GenBank/DDBJ databases">
        <title>Genomic Encyclopedia of Type Strains, Phase III (KMG-III): the genomes of soil and plant-associated and newly described type strains.</title>
        <authorList>
            <person name="Whitman W."/>
        </authorList>
    </citation>
    <scope>NUCLEOTIDE SEQUENCE [LARGE SCALE GENOMIC DNA]</scope>
    <source>
        <strain evidence="3 4">CECT 3303</strain>
    </source>
</reference>
<accession>A0A841DHQ6</accession>
<comment type="caution">
    <text evidence="3">The sequence shown here is derived from an EMBL/GenBank/DDBJ whole genome shotgun (WGS) entry which is preliminary data.</text>
</comment>
<dbReference type="Proteomes" id="UP000562352">
    <property type="component" value="Unassembled WGS sequence"/>
</dbReference>
<evidence type="ECO:0000256" key="1">
    <source>
        <dbReference type="SAM" id="MobiDB-lite"/>
    </source>
</evidence>
<organism evidence="3 4">
    <name type="scientific">Planomonospora venezuelensis</name>
    <dbReference type="NCBI Taxonomy" id="1999"/>
    <lineage>
        <taxon>Bacteria</taxon>
        <taxon>Bacillati</taxon>
        <taxon>Actinomycetota</taxon>
        <taxon>Actinomycetes</taxon>
        <taxon>Streptosporangiales</taxon>
        <taxon>Streptosporangiaceae</taxon>
        <taxon>Planomonospora</taxon>
    </lineage>
</organism>
<gene>
    <name evidence="3" type="ORF">FHS22_005998</name>
</gene>
<evidence type="ECO:0000313" key="3">
    <source>
        <dbReference type="EMBL" id="MBB5966706.1"/>
    </source>
</evidence>
<keyword evidence="4" id="KW-1185">Reference proteome</keyword>
<sequence length="363" mass="39938">MRYARGGGLTAEQRVKREQVRLRAAELFARDYTDAQVAKELRVSRMSANRWRRAWTRGGDAALASKGPASLPVLDEARFARLEAALLRGPAAHGWDDRYWTLARIRRVIGRMFHLTYSLAGVWKLLRRHGWSCQVPARRASERDEQAVVVWKTQGVAARGTTAADLGAWVCFEDECGRTLRPSIARTWALCGATPVVKVPGARAGRISVAALTCYRPGRRSRLIYRVHVYRRRKDETASFTWSDYRDLIIMARRQLDAPIAGDLGQPESAHLYPDAAVHRRQHRLAAGHPVAGLCTRSQPGGGHLVAAESRRAGQPCGDRPGSAGAGGQARAEEDPVPAAPDRGLPGRDRPGPQTAVTSRIKA</sequence>
<dbReference type="SUPFAM" id="SSF46689">
    <property type="entry name" value="Homeodomain-like"/>
    <property type="match status" value="1"/>
</dbReference>
<dbReference type="EMBL" id="JACHJJ010000025">
    <property type="protein sequence ID" value="MBB5966706.1"/>
    <property type="molecule type" value="Genomic_DNA"/>
</dbReference>
<name>A0A841DHQ6_PLAVE</name>